<dbReference type="KEGG" id="nfl:COO91_00460"/>
<dbReference type="NCBIfam" id="NF045510">
    <property type="entry name" value="4Cys_prefix_kin"/>
    <property type="match status" value="1"/>
</dbReference>
<dbReference type="SUPFAM" id="SSF81606">
    <property type="entry name" value="PP2C-like"/>
    <property type="match status" value="1"/>
</dbReference>
<protein>
    <submittedName>
        <fullName evidence="3">Serine/threonine protein phosphatase PrpC</fullName>
    </submittedName>
</protein>
<evidence type="ECO:0000313" key="3">
    <source>
        <dbReference type="EMBL" id="AUB34631.1"/>
    </source>
</evidence>
<dbReference type="PROSITE" id="PS51746">
    <property type="entry name" value="PPM_2"/>
    <property type="match status" value="1"/>
</dbReference>
<name>A0A2K8SGQ3_9NOSO</name>
<feature type="transmembrane region" description="Helical" evidence="1">
    <location>
        <begin position="671"/>
        <end position="695"/>
    </location>
</feature>
<dbReference type="InterPro" id="IPR001932">
    <property type="entry name" value="PPM-type_phosphatase-like_dom"/>
</dbReference>
<dbReference type="Gene3D" id="3.60.40.10">
    <property type="entry name" value="PPM-type phosphatase domain"/>
    <property type="match status" value="1"/>
</dbReference>
<dbReference type="AlphaFoldDB" id="A0A2K8SGQ3"/>
<feature type="domain" description="PPM-type phosphatase" evidence="2">
    <location>
        <begin position="320"/>
        <end position="584"/>
    </location>
</feature>
<dbReference type="Pfam" id="PF13672">
    <property type="entry name" value="PP2C_2"/>
    <property type="match status" value="1"/>
</dbReference>
<organism evidence="3 4">
    <name type="scientific">Nostoc flagelliforme CCNUN1</name>
    <dbReference type="NCBI Taxonomy" id="2038116"/>
    <lineage>
        <taxon>Bacteria</taxon>
        <taxon>Bacillati</taxon>
        <taxon>Cyanobacteriota</taxon>
        <taxon>Cyanophyceae</taxon>
        <taxon>Nostocales</taxon>
        <taxon>Nostocaceae</taxon>
        <taxon>Nostoc</taxon>
    </lineage>
</organism>
<evidence type="ECO:0000313" key="4">
    <source>
        <dbReference type="Proteomes" id="UP000232003"/>
    </source>
</evidence>
<accession>A0A2K8SGQ3</accession>
<keyword evidence="1" id="KW-0472">Membrane</keyword>
<sequence>MISTQLIIYCINPRCNSPINPIGDSVCATCQTPLVHRYLWATGSLSAKISPGTRVAQRYEVISPQIWLDTQPGLLPDIPEELPTEVIPYLRLYQERLHLPQAYGFASNFEGDTTDILLLENVPIDERGNIYPTIVEAWEQATAVRQVYWLWQILQLWTPLSELGLSRSLLVVDNLRVQGWCVRLLELYQTPADEKLSLRNLGECWQFWVASAKASVAKGLQNIVQQMCDEVELETINIQLNNLLLASAAELPLVLKVAGSTDIGPIMAQNEDACYPNALSNLDKKLHPQGDGVFGHGESGIGHEEEVTNAQSPMPHAAEQLSLSTDKGMEFPVAFNELLLPHLSIVCDGIGGHEGGEVASKLAVESVKLQIRALLKEVTEQTVLVPPELLQEQLEASLRVVNNLISARNNQQKRQGKERMATTIVMAVQVPQRVHTSTGWQSNNTHELYLANVGDSRAYWITRNYCQLLTVDDDVATREVRYAKSLYRKALLRADASALTQALGTRDAEFMRLKVQRLIIEEDGILLLCSDGLSDNNWVEQSWQDYAIPVLTGELTVEDAVRNWIDLANEKNGRDNTSVVLTYCRVSPEYLVPVTPTLPEEIIEAEIQEEPEEPKEEKLEELEELEEPISFTESSQTLLDLDLDLDLSEEPVLSPEIPPTLITKPKRGKGLIMVGGVLALLLGGTSLGLLAWWQFNPQGFQQVCRQLPQGVQQMCPPGK</sequence>
<evidence type="ECO:0000256" key="1">
    <source>
        <dbReference type="SAM" id="Phobius"/>
    </source>
</evidence>
<dbReference type="SMART" id="SM00332">
    <property type="entry name" value="PP2Cc"/>
    <property type="match status" value="1"/>
</dbReference>
<dbReference type="RefSeq" id="WP_225912388.1">
    <property type="nucleotide sequence ID" value="NZ_CAWNNC010000001.1"/>
</dbReference>
<dbReference type="Proteomes" id="UP000232003">
    <property type="component" value="Chromosome"/>
</dbReference>
<evidence type="ECO:0000259" key="2">
    <source>
        <dbReference type="PROSITE" id="PS51746"/>
    </source>
</evidence>
<dbReference type="CDD" id="cd00143">
    <property type="entry name" value="PP2Cc"/>
    <property type="match status" value="1"/>
</dbReference>
<dbReference type="EMBL" id="CP024785">
    <property type="protein sequence ID" value="AUB34631.1"/>
    <property type="molecule type" value="Genomic_DNA"/>
</dbReference>
<keyword evidence="1" id="KW-1133">Transmembrane helix</keyword>
<proteinExistence type="predicted"/>
<dbReference type="SMART" id="SM00331">
    <property type="entry name" value="PP2C_SIG"/>
    <property type="match status" value="1"/>
</dbReference>
<keyword evidence="4" id="KW-1185">Reference proteome</keyword>
<dbReference type="InterPro" id="IPR036457">
    <property type="entry name" value="PPM-type-like_dom_sf"/>
</dbReference>
<reference evidence="3 4" key="1">
    <citation type="submission" date="2017-11" db="EMBL/GenBank/DDBJ databases">
        <title>Complete genome of a free-living desiccation-tolerant cyanobacterium and its photosynthetic adaptation to extreme terrestrial habitat.</title>
        <authorList>
            <person name="Shang J."/>
        </authorList>
    </citation>
    <scope>NUCLEOTIDE SEQUENCE [LARGE SCALE GENOMIC DNA]</scope>
    <source>
        <strain evidence="3 4">CCNUN1</strain>
    </source>
</reference>
<gene>
    <name evidence="3" type="ORF">COO91_00460</name>
</gene>
<keyword evidence="1" id="KW-0812">Transmembrane</keyword>